<dbReference type="Gene3D" id="3.30.70.100">
    <property type="match status" value="1"/>
</dbReference>
<dbReference type="InterPro" id="IPR001424">
    <property type="entry name" value="SOD_Cu_Zn_dom"/>
</dbReference>
<evidence type="ECO:0000256" key="8">
    <source>
        <dbReference type="ARBA" id="ARBA00023186"/>
    </source>
</evidence>
<keyword evidence="6" id="KW-0809">Transit peptide</keyword>
<sequence>MQKWGRNKKVGGVGADQARRRKAEEMTKPSEGEAEVVGFVAFSPMACFRSLSLQCLLLRVASAAAAAAGARTSFAPQRLSLEFGSSWCKSSSHCSSSSSSRGSAGGGGGGVLGSALGCLGVGGLALGSERMTMAVADAVPASAAEEEKNVGAALPDLLTEFMVDMKCEGCVTTVRNKIEPLEGVKAVEVDLANQVVRILGSATVKNLTTAIEQSGRHVRLIGQGVPSEFSVSAAVAEFKGPQIHGVVRFAQVSMEMSRIEASFSGLTPGPHGWSINMYGDLTQGAASTGGIYRPDSAHSAASTTEIMGELGILEVGSDGAAEYTGKKMGLQVYDLIGRAVVIYESEDKSKEAITAAVIARSAGVGQNYKKLCSCDGTVIWESTNSDFVKL</sequence>
<evidence type="ECO:0000256" key="10">
    <source>
        <dbReference type="ARBA" id="ARBA00032899"/>
    </source>
</evidence>
<organism evidence="13 14">
    <name type="scientific">Marchantia polymorpha subsp. ruderalis</name>
    <dbReference type="NCBI Taxonomy" id="1480154"/>
    <lineage>
        <taxon>Eukaryota</taxon>
        <taxon>Viridiplantae</taxon>
        <taxon>Streptophyta</taxon>
        <taxon>Embryophyta</taxon>
        <taxon>Marchantiophyta</taxon>
        <taxon>Marchantiopsida</taxon>
        <taxon>Marchantiidae</taxon>
        <taxon>Marchantiales</taxon>
        <taxon>Marchantiaceae</taxon>
        <taxon>Marchantia</taxon>
    </lineage>
</organism>
<dbReference type="CDD" id="cd00371">
    <property type="entry name" value="HMA"/>
    <property type="match status" value="1"/>
</dbReference>
<dbReference type="InterPro" id="IPR024134">
    <property type="entry name" value="SOD_Cu/Zn_/chaperone"/>
</dbReference>
<reference evidence="13" key="1">
    <citation type="submission" date="2016-03" db="EMBL/GenBank/DDBJ databases">
        <title>Mechanisms controlling the formation of the plant cell surface in tip-growing cells are functionally conserved among land plants.</title>
        <authorList>
            <person name="Honkanen S."/>
            <person name="Jones V.A."/>
            <person name="Morieri G."/>
            <person name="Champion C."/>
            <person name="Hetherington A.J."/>
            <person name="Kelly S."/>
            <person name="Saint-Marcoux D."/>
            <person name="Proust H."/>
            <person name="Prescott H."/>
            <person name="Dolan L."/>
        </authorList>
    </citation>
    <scope>NUCLEOTIDE SEQUENCE [LARGE SCALE GENOMIC DNA]</scope>
    <source>
        <tissue evidence="13">Whole gametophyte</tissue>
    </source>
</reference>
<keyword evidence="3" id="KW-0150">Chloroplast</keyword>
<comment type="similarity">
    <text evidence="9">In the C-terminal section; belongs to the Cu-Zn superoxide dismutase family.</text>
</comment>
<evidence type="ECO:0000256" key="6">
    <source>
        <dbReference type="ARBA" id="ARBA00022946"/>
    </source>
</evidence>
<keyword evidence="4" id="KW-0934">Plastid</keyword>
<dbReference type="EMBL" id="LVLJ01001084">
    <property type="protein sequence ID" value="OAE31487.1"/>
    <property type="molecule type" value="Genomic_DNA"/>
</dbReference>
<comment type="cofactor">
    <cofactor evidence="1">
        <name>Cu(2+)</name>
        <dbReference type="ChEBI" id="CHEBI:29036"/>
    </cofactor>
</comment>
<evidence type="ECO:0000259" key="12">
    <source>
        <dbReference type="PROSITE" id="PS50846"/>
    </source>
</evidence>
<dbReference type="SUPFAM" id="SSF55008">
    <property type="entry name" value="HMA, heavy metal-associated domain"/>
    <property type="match status" value="1"/>
</dbReference>
<evidence type="ECO:0000256" key="7">
    <source>
        <dbReference type="ARBA" id="ARBA00023008"/>
    </source>
</evidence>
<evidence type="ECO:0000256" key="4">
    <source>
        <dbReference type="ARBA" id="ARBA00022640"/>
    </source>
</evidence>
<dbReference type="InterPro" id="IPR006121">
    <property type="entry name" value="HMA_dom"/>
</dbReference>
<dbReference type="FunFam" id="2.60.40.200:FF:000006">
    <property type="entry name" value="Copper chaperone for superoxide dismutase"/>
    <property type="match status" value="1"/>
</dbReference>
<keyword evidence="8" id="KW-0143">Chaperone</keyword>
<evidence type="ECO:0000256" key="9">
    <source>
        <dbReference type="ARBA" id="ARBA00025798"/>
    </source>
</evidence>
<dbReference type="GO" id="GO:0006801">
    <property type="term" value="P:superoxide metabolic process"/>
    <property type="evidence" value="ECO:0007669"/>
    <property type="project" value="InterPro"/>
</dbReference>
<comment type="subcellular location">
    <subcellularLocation>
        <location evidence="2">Plastid</location>
        <location evidence="2">Chloroplast</location>
    </subcellularLocation>
</comment>
<evidence type="ECO:0000256" key="1">
    <source>
        <dbReference type="ARBA" id="ARBA00001973"/>
    </source>
</evidence>
<evidence type="ECO:0000256" key="5">
    <source>
        <dbReference type="ARBA" id="ARBA00022723"/>
    </source>
</evidence>
<protein>
    <recommendedName>
        <fullName evidence="10">Superoxide dismutase copper chaperone</fullName>
    </recommendedName>
</protein>
<dbReference type="PROSITE" id="PS50846">
    <property type="entry name" value="HMA_2"/>
    <property type="match status" value="1"/>
</dbReference>
<name>A0A176WEE0_MARPO</name>
<accession>A0A176WEE0</accession>
<dbReference type="InterPro" id="IPR036423">
    <property type="entry name" value="SOD-like_Cu/Zn_dom_sf"/>
</dbReference>
<gene>
    <name evidence="13" type="ORF">AXG93_1670s1050</name>
</gene>
<dbReference type="AlphaFoldDB" id="A0A176WEE0"/>
<dbReference type="SUPFAM" id="SSF49329">
    <property type="entry name" value="Cu,Zn superoxide dismutase-like"/>
    <property type="match status" value="1"/>
</dbReference>
<dbReference type="Gene3D" id="2.60.40.200">
    <property type="entry name" value="Superoxide dismutase, copper/zinc binding domain"/>
    <property type="match status" value="1"/>
</dbReference>
<evidence type="ECO:0000256" key="3">
    <source>
        <dbReference type="ARBA" id="ARBA00022528"/>
    </source>
</evidence>
<dbReference type="Proteomes" id="UP000077202">
    <property type="component" value="Unassembled WGS sequence"/>
</dbReference>
<dbReference type="Pfam" id="PF00403">
    <property type="entry name" value="HMA"/>
    <property type="match status" value="1"/>
</dbReference>
<keyword evidence="5" id="KW-0479">Metal-binding</keyword>
<keyword evidence="7" id="KW-0186">Copper</keyword>
<proteinExistence type="inferred from homology"/>
<evidence type="ECO:0000256" key="11">
    <source>
        <dbReference type="SAM" id="MobiDB-lite"/>
    </source>
</evidence>
<dbReference type="Pfam" id="PF00080">
    <property type="entry name" value="Sod_Cu"/>
    <property type="match status" value="1"/>
</dbReference>
<comment type="caution">
    <text evidence="13">The sequence shown here is derived from an EMBL/GenBank/DDBJ whole genome shotgun (WGS) entry which is preliminary data.</text>
</comment>
<dbReference type="PANTHER" id="PTHR10003">
    <property type="entry name" value="SUPEROXIDE DISMUTASE CU-ZN -RELATED"/>
    <property type="match status" value="1"/>
</dbReference>
<evidence type="ECO:0000313" key="14">
    <source>
        <dbReference type="Proteomes" id="UP000077202"/>
    </source>
</evidence>
<keyword evidence="14" id="KW-1185">Reference proteome</keyword>
<dbReference type="GO" id="GO:0005507">
    <property type="term" value="F:copper ion binding"/>
    <property type="evidence" value="ECO:0007669"/>
    <property type="project" value="InterPro"/>
</dbReference>
<dbReference type="GO" id="GO:0009507">
    <property type="term" value="C:chloroplast"/>
    <property type="evidence" value="ECO:0007669"/>
    <property type="project" value="UniProtKB-SubCell"/>
</dbReference>
<dbReference type="InterPro" id="IPR036163">
    <property type="entry name" value="HMA_dom_sf"/>
</dbReference>
<dbReference type="FunFam" id="3.30.70.100:FF:000042">
    <property type="entry name" value="Copper chaperone for superoxide dismutase"/>
    <property type="match status" value="1"/>
</dbReference>
<evidence type="ECO:0000313" key="13">
    <source>
        <dbReference type="EMBL" id="OAE31487.1"/>
    </source>
</evidence>
<feature type="domain" description="HMA" evidence="12">
    <location>
        <begin position="156"/>
        <end position="219"/>
    </location>
</feature>
<evidence type="ECO:0000256" key="2">
    <source>
        <dbReference type="ARBA" id="ARBA00004229"/>
    </source>
</evidence>
<feature type="region of interest" description="Disordered" evidence="11">
    <location>
        <begin position="1"/>
        <end position="29"/>
    </location>
</feature>